<feature type="domain" description="Aldehyde dehydrogenase" evidence="6">
    <location>
        <begin position="86"/>
        <end position="468"/>
    </location>
</feature>
<dbReference type="InterPro" id="IPR016163">
    <property type="entry name" value="Ald_DH_C"/>
</dbReference>
<keyword evidence="2 5" id="KW-0560">Oxidoreductase</keyword>
<dbReference type="InterPro" id="IPR029510">
    <property type="entry name" value="Ald_DH_CS_GLU"/>
</dbReference>
<reference evidence="7 8" key="1">
    <citation type="submission" date="2018-04" db="EMBL/GenBank/DDBJ databases">
        <title>The genome of golden apple snail Pomacea canaliculata provides insight into stress tolerance and invasive adaptation.</title>
        <authorList>
            <person name="Liu C."/>
            <person name="Liu B."/>
            <person name="Ren Y."/>
            <person name="Zhang Y."/>
            <person name="Wang H."/>
            <person name="Li S."/>
            <person name="Jiang F."/>
            <person name="Yin L."/>
            <person name="Zhang G."/>
            <person name="Qian W."/>
            <person name="Fan W."/>
        </authorList>
    </citation>
    <scope>NUCLEOTIDE SEQUENCE [LARGE SCALE GENOMIC DNA]</scope>
    <source>
        <strain evidence="7">SZHN2017</strain>
        <tissue evidence="7">Muscle</tissue>
    </source>
</reference>
<evidence type="ECO:0000256" key="2">
    <source>
        <dbReference type="ARBA" id="ARBA00023002"/>
    </source>
</evidence>
<accession>A0A2T7PAZ8</accession>
<name>A0A2T7PAZ8_POMCA</name>
<dbReference type="AlphaFoldDB" id="A0A2T7PAZ8"/>
<keyword evidence="8" id="KW-1185">Reference proteome</keyword>
<dbReference type="FunFam" id="3.40.605.10:FF:000007">
    <property type="entry name" value="NAD/NADP-dependent betaine aldehyde dehydrogenase"/>
    <property type="match status" value="1"/>
</dbReference>
<dbReference type="PROSITE" id="PS00687">
    <property type="entry name" value="ALDEHYDE_DEHYDR_GLU"/>
    <property type="match status" value="1"/>
</dbReference>
<evidence type="ECO:0000256" key="3">
    <source>
        <dbReference type="ARBA" id="ARBA00023027"/>
    </source>
</evidence>
<gene>
    <name evidence="7" type="ORF">C0Q70_09859</name>
</gene>
<proteinExistence type="inferred from homology"/>
<dbReference type="Gene3D" id="3.40.309.10">
    <property type="entry name" value="Aldehyde Dehydrogenase, Chain A, domain 2"/>
    <property type="match status" value="1"/>
</dbReference>
<dbReference type="Pfam" id="PF00171">
    <property type="entry name" value="Aldedh"/>
    <property type="match status" value="1"/>
</dbReference>
<dbReference type="InterPro" id="IPR015590">
    <property type="entry name" value="Aldehyde_DH_dom"/>
</dbReference>
<keyword evidence="3" id="KW-0520">NAD</keyword>
<evidence type="ECO:0000256" key="5">
    <source>
        <dbReference type="RuleBase" id="RU003345"/>
    </source>
</evidence>
<dbReference type="Proteomes" id="UP000245119">
    <property type="component" value="Linkage Group LG5"/>
</dbReference>
<dbReference type="InterPro" id="IPR016161">
    <property type="entry name" value="Ald_DH/histidinol_DH"/>
</dbReference>
<dbReference type="InterPro" id="IPR016162">
    <property type="entry name" value="Ald_DH_N"/>
</dbReference>
<dbReference type="GO" id="GO:0016620">
    <property type="term" value="F:oxidoreductase activity, acting on the aldehyde or oxo group of donors, NAD or NADP as acceptor"/>
    <property type="evidence" value="ECO:0007669"/>
    <property type="project" value="InterPro"/>
</dbReference>
<organism evidence="7 8">
    <name type="scientific">Pomacea canaliculata</name>
    <name type="common">Golden apple snail</name>
    <dbReference type="NCBI Taxonomy" id="400727"/>
    <lineage>
        <taxon>Eukaryota</taxon>
        <taxon>Metazoa</taxon>
        <taxon>Spiralia</taxon>
        <taxon>Lophotrochozoa</taxon>
        <taxon>Mollusca</taxon>
        <taxon>Gastropoda</taxon>
        <taxon>Caenogastropoda</taxon>
        <taxon>Architaenioglossa</taxon>
        <taxon>Ampullarioidea</taxon>
        <taxon>Ampullariidae</taxon>
        <taxon>Pomacea</taxon>
    </lineage>
</organism>
<dbReference type="SUPFAM" id="SSF53720">
    <property type="entry name" value="ALDH-like"/>
    <property type="match status" value="1"/>
</dbReference>
<evidence type="ECO:0000256" key="1">
    <source>
        <dbReference type="ARBA" id="ARBA00009986"/>
    </source>
</evidence>
<dbReference type="STRING" id="400727.A0A2T7PAZ8"/>
<protein>
    <recommendedName>
        <fullName evidence="6">Aldehyde dehydrogenase domain-containing protein</fullName>
    </recommendedName>
</protein>
<dbReference type="OrthoDB" id="310895at2759"/>
<dbReference type="Gene3D" id="3.40.605.10">
    <property type="entry name" value="Aldehyde Dehydrogenase, Chain A, domain 1"/>
    <property type="match status" value="1"/>
</dbReference>
<evidence type="ECO:0000313" key="7">
    <source>
        <dbReference type="EMBL" id="PVD30587.1"/>
    </source>
</evidence>
<dbReference type="FunFam" id="3.40.309.10:FF:000065">
    <property type="entry name" value="Aldehyde dehydrogenase3"/>
    <property type="match status" value="1"/>
</dbReference>
<dbReference type="PROSITE" id="PS00070">
    <property type="entry name" value="ALDEHYDE_DEHYDR_CYS"/>
    <property type="match status" value="1"/>
</dbReference>
<sequence length="522" mass="57528">MIFIESSWIPFQHRDLTKGRRFLTPVCSPRNVDWSHQRCLHYKEEISVVVRHQRASSLSIVTKDAEQVQKPLNYIGGRRVDPSASSPEFDLVAPATGEILRHVNNSESNDVDAAVDTAKGAFAKWSKVTAFERGKILIKAASIIREHSEVLARTEVLDTGKPIWEARCDILGCADTVEYYGGLASSLAGEFTQFQEGSFAYTIREPVGVIGAVGAWNYPFQMATWKSSPALACGNTVVFKPSPLTPLTAVMLGEIYKQAGLPDGCYNVVQGETVTGQLICRHSDIAKLSFTGSISTGIKGIKYVTLELGGKSPLVIFEDAHMDNAVKGAMLANFSNQGQVCSNGTRVFVQRNILKEFTKRLTERTRAMVIGDPNNEETTVGATISAHQAETVLRYIEGAKNEGACVVYGGERVVPSPHLAGGYYLSPCILGDCRDDMTVVREEVFGSVMSLLCFDTEDEVIIRANNTKIWACWRYFHQKLRSFISEKGLEVLYSRLDVQAFSLVKYFGAIGDLGVVWTSDIY</sequence>
<evidence type="ECO:0000313" key="8">
    <source>
        <dbReference type="Proteomes" id="UP000245119"/>
    </source>
</evidence>
<evidence type="ECO:0000259" key="6">
    <source>
        <dbReference type="Pfam" id="PF00171"/>
    </source>
</evidence>
<dbReference type="EMBL" id="PZQS01000005">
    <property type="protein sequence ID" value="PVD30587.1"/>
    <property type="molecule type" value="Genomic_DNA"/>
</dbReference>
<feature type="active site" evidence="4">
    <location>
        <position position="307"/>
    </location>
</feature>
<dbReference type="PANTHER" id="PTHR11699">
    <property type="entry name" value="ALDEHYDE DEHYDROGENASE-RELATED"/>
    <property type="match status" value="1"/>
</dbReference>
<evidence type="ECO:0000256" key="4">
    <source>
        <dbReference type="PROSITE-ProRule" id="PRU10007"/>
    </source>
</evidence>
<dbReference type="InterPro" id="IPR016160">
    <property type="entry name" value="Ald_DH_CS_CYS"/>
</dbReference>
<comment type="caution">
    <text evidence="7">The sequence shown here is derived from an EMBL/GenBank/DDBJ whole genome shotgun (WGS) entry which is preliminary data.</text>
</comment>
<comment type="similarity">
    <text evidence="1 5">Belongs to the aldehyde dehydrogenase family.</text>
</comment>